<name>A0ABT5S5Q0_9FLAO</name>
<feature type="coiled-coil region" evidence="1">
    <location>
        <begin position="130"/>
        <end position="161"/>
    </location>
</feature>
<keyword evidence="4" id="KW-1185">Reference proteome</keyword>
<evidence type="ECO:0000313" key="4">
    <source>
        <dbReference type="Proteomes" id="UP001151478"/>
    </source>
</evidence>
<gene>
    <name evidence="3" type="ORF">N5A56_002800</name>
</gene>
<keyword evidence="2" id="KW-1133">Transmembrane helix</keyword>
<feature type="coiled-coil region" evidence="1">
    <location>
        <begin position="44"/>
        <end position="78"/>
    </location>
</feature>
<comment type="caution">
    <text evidence="3">The sequence shown here is derived from an EMBL/GenBank/DDBJ whole genome shotgun (WGS) entry which is preliminary data.</text>
</comment>
<evidence type="ECO:0000313" key="3">
    <source>
        <dbReference type="EMBL" id="MDD7913415.1"/>
    </source>
</evidence>
<protein>
    <recommendedName>
        <fullName evidence="5">tRNA (Guanine-N1)-methyltransferase</fullName>
    </recommendedName>
</protein>
<keyword evidence="2" id="KW-0812">Transmembrane</keyword>
<dbReference type="RefSeq" id="WP_265726699.1">
    <property type="nucleotide sequence ID" value="NZ_JAOSLC020000002.1"/>
</dbReference>
<feature type="transmembrane region" description="Helical" evidence="2">
    <location>
        <begin position="96"/>
        <end position="114"/>
    </location>
</feature>
<proteinExistence type="predicted"/>
<evidence type="ECO:0008006" key="5">
    <source>
        <dbReference type="Google" id="ProtNLM"/>
    </source>
</evidence>
<sequence>MKGQFEKIYRISTTYQTYKVIGKDRFQKLKENVLDSLLKSKKTISEKESLLKSERKNIQKLNTELSKTKLDLEAALKKENSISLLGAQLNKTTYNLILWFIIIALSLALSFFVFKFSRSNILTNKAQGSLQDVELEFENHRKKAIEREQKLRRQLQDEINKHRN</sequence>
<accession>A0ABT5S5Q0</accession>
<dbReference type="EMBL" id="JAOSLC020000002">
    <property type="protein sequence ID" value="MDD7913415.1"/>
    <property type="molecule type" value="Genomic_DNA"/>
</dbReference>
<reference evidence="3" key="1">
    <citation type="submission" date="2023-02" db="EMBL/GenBank/DDBJ databases">
        <title>Polaribacter ponticola sp. nov., isolated from seawater.</title>
        <authorList>
            <person name="Baek J.H."/>
            <person name="Kim J.M."/>
            <person name="Choi D.G."/>
            <person name="Jeon C.O."/>
        </authorList>
    </citation>
    <scope>NUCLEOTIDE SEQUENCE</scope>
    <source>
        <strain evidence="3">MSW5</strain>
    </source>
</reference>
<evidence type="ECO:0000256" key="2">
    <source>
        <dbReference type="SAM" id="Phobius"/>
    </source>
</evidence>
<dbReference type="Proteomes" id="UP001151478">
    <property type="component" value="Unassembled WGS sequence"/>
</dbReference>
<keyword evidence="1" id="KW-0175">Coiled coil</keyword>
<evidence type="ECO:0000256" key="1">
    <source>
        <dbReference type="SAM" id="Coils"/>
    </source>
</evidence>
<keyword evidence="2" id="KW-0472">Membrane</keyword>
<organism evidence="3 4">
    <name type="scientific">Polaribacter ponticola</name>
    <dbReference type="NCBI Taxonomy" id="2978475"/>
    <lineage>
        <taxon>Bacteria</taxon>
        <taxon>Pseudomonadati</taxon>
        <taxon>Bacteroidota</taxon>
        <taxon>Flavobacteriia</taxon>
        <taxon>Flavobacteriales</taxon>
        <taxon>Flavobacteriaceae</taxon>
    </lineage>
</organism>